<comment type="subcellular location">
    <subcellularLocation>
        <location evidence="1 13">Cytoplasm</location>
    </subcellularLocation>
</comment>
<dbReference type="PRINTS" id="PR00983">
    <property type="entry name" value="TRNASYNTHCYS"/>
</dbReference>
<comment type="cofactor">
    <cofactor evidence="13">
        <name>Zn(2+)</name>
        <dbReference type="ChEBI" id="CHEBI:29105"/>
    </cofactor>
    <text evidence="13">Binds 1 zinc ion per subunit.</text>
</comment>
<dbReference type="HAMAP" id="MF_00041">
    <property type="entry name" value="Cys_tRNA_synth"/>
    <property type="match status" value="1"/>
</dbReference>
<feature type="binding site" evidence="13">
    <location>
        <position position="212"/>
    </location>
    <ligand>
        <name>Zn(2+)</name>
        <dbReference type="ChEBI" id="CHEBI:29105"/>
    </ligand>
</feature>
<keyword evidence="10 13" id="KW-0648">Protein biosynthesis</keyword>
<dbReference type="InterPro" id="IPR056411">
    <property type="entry name" value="CysS_C"/>
</dbReference>
<dbReference type="PANTHER" id="PTHR10890:SF3">
    <property type="entry name" value="CYSTEINE--TRNA LIGASE, CYTOPLASMIC"/>
    <property type="match status" value="1"/>
</dbReference>
<evidence type="ECO:0000256" key="13">
    <source>
        <dbReference type="HAMAP-Rule" id="MF_00041"/>
    </source>
</evidence>
<reference evidence="15 16" key="1">
    <citation type="submission" date="2021-04" db="EMBL/GenBank/DDBJ databases">
        <authorList>
            <person name="Rakotoarivonina H."/>
        </authorList>
    </citation>
    <scope>NUCLEOTIDE SEQUENCE [LARGE SCALE GENOMIC DNA]</scope>
    <source>
        <strain evidence="15 16">XE</strain>
    </source>
</reference>
<keyword evidence="8 13" id="KW-0862">Zinc</keyword>
<evidence type="ECO:0000256" key="9">
    <source>
        <dbReference type="ARBA" id="ARBA00022840"/>
    </source>
</evidence>
<dbReference type="GO" id="GO:0004817">
    <property type="term" value="F:cysteine-tRNA ligase activity"/>
    <property type="evidence" value="ECO:0007669"/>
    <property type="project" value="UniProtKB-EC"/>
</dbReference>
<dbReference type="SMART" id="SM00840">
    <property type="entry name" value="DALR_2"/>
    <property type="match status" value="1"/>
</dbReference>
<organism evidence="15 16">
    <name type="scientific">Thermobacillus xylanilyticus</name>
    <dbReference type="NCBI Taxonomy" id="76633"/>
    <lineage>
        <taxon>Bacteria</taxon>
        <taxon>Bacillati</taxon>
        <taxon>Bacillota</taxon>
        <taxon>Bacilli</taxon>
        <taxon>Bacillales</taxon>
        <taxon>Paenibacillaceae</taxon>
        <taxon>Thermobacillus</taxon>
    </lineage>
</organism>
<feature type="binding site" evidence="13">
    <location>
        <position position="272"/>
    </location>
    <ligand>
        <name>ATP</name>
        <dbReference type="ChEBI" id="CHEBI:30616"/>
    </ligand>
</feature>
<dbReference type="CDD" id="cd00672">
    <property type="entry name" value="CysRS_core"/>
    <property type="match status" value="1"/>
</dbReference>
<dbReference type="InterPro" id="IPR032678">
    <property type="entry name" value="tRNA-synt_1_cat_dom"/>
</dbReference>
<dbReference type="Pfam" id="PF23493">
    <property type="entry name" value="CysS_C"/>
    <property type="match status" value="1"/>
</dbReference>
<keyword evidence="9 13" id="KW-0067">ATP-binding</keyword>
<evidence type="ECO:0000256" key="4">
    <source>
        <dbReference type="ARBA" id="ARBA00022490"/>
    </source>
</evidence>
<accession>A0ABN7RME0</accession>
<dbReference type="EMBL" id="CAJRAY010000022">
    <property type="protein sequence ID" value="CAG5081062.1"/>
    <property type="molecule type" value="Genomic_DNA"/>
</dbReference>
<dbReference type="SUPFAM" id="SSF52374">
    <property type="entry name" value="Nucleotidylyl transferase"/>
    <property type="match status" value="1"/>
</dbReference>
<dbReference type="InterPro" id="IPR014729">
    <property type="entry name" value="Rossmann-like_a/b/a_fold"/>
</dbReference>
<dbReference type="InterPro" id="IPR009080">
    <property type="entry name" value="tRNAsynth_Ia_anticodon-bd"/>
</dbReference>
<feature type="binding site" evidence="13">
    <location>
        <position position="32"/>
    </location>
    <ligand>
        <name>Zn(2+)</name>
        <dbReference type="ChEBI" id="CHEBI:29105"/>
    </ligand>
</feature>
<feature type="binding site" evidence="13">
    <location>
        <position position="237"/>
    </location>
    <ligand>
        <name>Zn(2+)</name>
        <dbReference type="ChEBI" id="CHEBI:29105"/>
    </ligand>
</feature>
<name>A0ABN7RME0_THEXY</name>
<proteinExistence type="inferred from homology"/>
<dbReference type="Pfam" id="PF01406">
    <property type="entry name" value="tRNA-synt_1e"/>
    <property type="match status" value="1"/>
</dbReference>
<evidence type="ECO:0000256" key="6">
    <source>
        <dbReference type="ARBA" id="ARBA00022723"/>
    </source>
</evidence>
<evidence type="ECO:0000313" key="16">
    <source>
        <dbReference type="Proteomes" id="UP000681526"/>
    </source>
</evidence>
<evidence type="ECO:0000259" key="14">
    <source>
        <dbReference type="SMART" id="SM00840"/>
    </source>
</evidence>
<dbReference type="Pfam" id="PF09190">
    <property type="entry name" value="DALR_2"/>
    <property type="match status" value="1"/>
</dbReference>
<comment type="similarity">
    <text evidence="2 13">Belongs to the class-I aminoacyl-tRNA synthetase family.</text>
</comment>
<dbReference type="InterPro" id="IPR024909">
    <property type="entry name" value="Cys-tRNA/MSH_ligase"/>
</dbReference>
<keyword evidence="11 13" id="KW-0030">Aminoacyl-tRNA synthetase</keyword>
<dbReference type="PANTHER" id="PTHR10890">
    <property type="entry name" value="CYSTEINYL-TRNA SYNTHETASE"/>
    <property type="match status" value="1"/>
</dbReference>
<dbReference type="SUPFAM" id="SSF47323">
    <property type="entry name" value="Anticodon-binding domain of a subclass of class I aminoacyl-tRNA synthetases"/>
    <property type="match status" value="1"/>
</dbReference>
<keyword evidence="6 13" id="KW-0479">Metal-binding</keyword>
<dbReference type="NCBIfam" id="TIGR00435">
    <property type="entry name" value="cysS"/>
    <property type="match status" value="1"/>
</dbReference>
<evidence type="ECO:0000256" key="11">
    <source>
        <dbReference type="ARBA" id="ARBA00023146"/>
    </source>
</evidence>
<feature type="domain" description="Cysteinyl-tRNA synthetase class Ia DALR" evidence="14">
    <location>
        <begin position="368"/>
        <end position="432"/>
    </location>
</feature>
<keyword evidence="4 13" id="KW-0963">Cytoplasm</keyword>
<feature type="short sequence motif" description="'HIGH' region" evidence="13">
    <location>
        <begin position="34"/>
        <end position="44"/>
    </location>
</feature>
<evidence type="ECO:0000256" key="12">
    <source>
        <dbReference type="ARBA" id="ARBA00047398"/>
    </source>
</evidence>
<evidence type="ECO:0000256" key="8">
    <source>
        <dbReference type="ARBA" id="ARBA00022833"/>
    </source>
</evidence>
<dbReference type="InterPro" id="IPR015803">
    <property type="entry name" value="Cys-tRNA-ligase"/>
</dbReference>
<dbReference type="Gene3D" id="3.40.50.620">
    <property type="entry name" value="HUPs"/>
    <property type="match status" value="1"/>
</dbReference>
<sequence length="482" mass="54662">MAEGQIRIYNTMSREKEVFVPLTPGKVNMYVCGPTVYDYIHIGNARPVIFFDVVRRYLEAVGYDVNYIMNFTDVDDKLIRKSAETGSTVPEVAEKYIAAFNEDIEALGVRKATVNPRVMHHIPQIIAFIQGLVERGYAYESGGDVYFRTLKFPEYGKLSHQNPEELQYGIRIEVGEKKENPQDFALWKAAKPGEIFWESPWGPGRPGWHIECSAMAREYAGDTLDIHGGGHDLQFPHHECEVAQSESLTGKPLARYWMHNGYIHINNEKMSKSLGNGITVKELLKRTKPAAVRYFMLSTHYRSPLNFTDETIRQAENSIERIVNCHVNLNHRLAALGSRGAVEAEQARASGSTGEPELDRRIAEIRARFHEKMSDDFNTPDAVTALFDLVSEANQALKREVLSGAVIRVLLDELEAIDRVLGFLPPADAAQLGDKEIERLIAERTEARRNKNWARADEIRDLLAERGIVLEDTPQGVRWRRK</sequence>
<evidence type="ECO:0000256" key="10">
    <source>
        <dbReference type="ARBA" id="ARBA00022917"/>
    </source>
</evidence>
<dbReference type="Proteomes" id="UP000681526">
    <property type="component" value="Unassembled WGS sequence"/>
</dbReference>
<evidence type="ECO:0000256" key="3">
    <source>
        <dbReference type="ARBA" id="ARBA00011245"/>
    </source>
</evidence>
<evidence type="ECO:0000313" key="15">
    <source>
        <dbReference type="EMBL" id="CAG5081062.1"/>
    </source>
</evidence>
<dbReference type="Gene3D" id="1.20.120.1910">
    <property type="entry name" value="Cysteine-tRNA ligase, C-terminal anti-codon recognition domain"/>
    <property type="match status" value="1"/>
</dbReference>
<dbReference type="EC" id="6.1.1.16" evidence="13"/>
<comment type="subunit">
    <text evidence="3 13">Monomer.</text>
</comment>
<evidence type="ECO:0000256" key="7">
    <source>
        <dbReference type="ARBA" id="ARBA00022741"/>
    </source>
</evidence>
<protein>
    <recommendedName>
        <fullName evidence="13">Cysteine--tRNA ligase</fullName>
        <ecNumber evidence="13">6.1.1.16</ecNumber>
    </recommendedName>
    <alternativeName>
        <fullName evidence="13">Cysteinyl-tRNA synthetase</fullName>
        <shortName evidence="13">CysRS</shortName>
    </alternativeName>
</protein>
<keyword evidence="7 13" id="KW-0547">Nucleotide-binding</keyword>
<feature type="short sequence motif" description="'KMSKS' region" evidence="13">
    <location>
        <begin position="269"/>
        <end position="273"/>
    </location>
</feature>
<evidence type="ECO:0000256" key="1">
    <source>
        <dbReference type="ARBA" id="ARBA00004496"/>
    </source>
</evidence>
<keyword evidence="5 13" id="KW-0436">Ligase</keyword>
<comment type="catalytic activity">
    <reaction evidence="12 13">
        <text>tRNA(Cys) + L-cysteine + ATP = L-cysteinyl-tRNA(Cys) + AMP + diphosphate</text>
        <dbReference type="Rhea" id="RHEA:17773"/>
        <dbReference type="Rhea" id="RHEA-COMP:9661"/>
        <dbReference type="Rhea" id="RHEA-COMP:9679"/>
        <dbReference type="ChEBI" id="CHEBI:30616"/>
        <dbReference type="ChEBI" id="CHEBI:33019"/>
        <dbReference type="ChEBI" id="CHEBI:35235"/>
        <dbReference type="ChEBI" id="CHEBI:78442"/>
        <dbReference type="ChEBI" id="CHEBI:78517"/>
        <dbReference type="ChEBI" id="CHEBI:456215"/>
        <dbReference type="EC" id="6.1.1.16"/>
    </reaction>
</comment>
<gene>
    <name evidence="15" type="primary">txxe3944-cysS</name>
    <name evidence="13" type="synonym">cysS</name>
    <name evidence="15" type="ORF">TXXE_04705</name>
</gene>
<dbReference type="InterPro" id="IPR015273">
    <property type="entry name" value="Cys-tRNA-synt_Ia_DALR"/>
</dbReference>
<dbReference type="RefSeq" id="WP_213483689.1">
    <property type="nucleotide sequence ID" value="NZ_CAJRAY010000022.1"/>
</dbReference>
<comment type="caution">
    <text evidence="15">The sequence shown here is derived from an EMBL/GenBank/DDBJ whole genome shotgun (WGS) entry which is preliminary data.</text>
</comment>
<feature type="binding site" evidence="13">
    <location>
        <position position="241"/>
    </location>
    <ligand>
        <name>Zn(2+)</name>
        <dbReference type="ChEBI" id="CHEBI:29105"/>
    </ligand>
</feature>
<keyword evidence="16" id="KW-1185">Reference proteome</keyword>
<evidence type="ECO:0000256" key="2">
    <source>
        <dbReference type="ARBA" id="ARBA00005594"/>
    </source>
</evidence>
<evidence type="ECO:0000256" key="5">
    <source>
        <dbReference type="ARBA" id="ARBA00022598"/>
    </source>
</evidence>